<comment type="catalytic activity">
    <reaction evidence="4">
        <text>L-aspartate + L-glutamine + ATP + H2O = L-asparagine + L-glutamate + AMP + diphosphate + H(+)</text>
        <dbReference type="Rhea" id="RHEA:12228"/>
        <dbReference type="ChEBI" id="CHEBI:15377"/>
        <dbReference type="ChEBI" id="CHEBI:15378"/>
        <dbReference type="ChEBI" id="CHEBI:29985"/>
        <dbReference type="ChEBI" id="CHEBI:29991"/>
        <dbReference type="ChEBI" id="CHEBI:30616"/>
        <dbReference type="ChEBI" id="CHEBI:33019"/>
        <dbReference type="ChEBI" id="CHEBI:58048"/>
        <dbReference type="ChEBI" id="CHEBI:58359"/>
        <dbReference type="ChEBI" id="CHEBI:456215"/>
        <dbReference type="EC" id="6.3.5.4"/>
    </reaction>
</comment>
<evidence type="ECO:0000256" key="1">
    <source>
        <dbReference type="ARBA" id="ARBA00005187"/>
    </source>
</evidence>
<keyword evidence="7" id="KW-1185">Reference proteome</keyword>
<evidence type="ECO:0000256" key="4">
    <source>
        <dbReference type="ARBA" id="ARBA00048741"/>
    </source>
</evidence>
<keyword evidence="3" id="KW-0028">Amino-acid biosynthesis</keyword>
<evidence type="ECO:0000256" key="3">
    <source>
        <dbReference type="ARBA" id="ARBA00022888"/>
    </source>
</evidence>
<evidence type="ECO:0000256" key="2">
    <source>
        <dbReference type="ARBA" id="ARBA00012737"/>
    </source>
</evidence>
<dbReference type="InterPro" id="IPR001962">
    <property type="entry name" value="Asn_synthase"/>
</dbReference>
<evidence type="ECO:0000259" key="5">
    <source>
        <dbReference type="Pfam" id="PF00733"/>
    </source>
</evidence>
<evidence type="ECO:0000313" key="7">
    <source>
        <dbReference type="Proteomes" id="UP001271792"/>
    </source>
</evidence>
<dbReference type="PANTHER" id="PTHR43284">
    <property type="entry name" value="ASPARAGINE SYNTHETASE (GLUTAMINE-HYDROLYZING)"/>
    <property type="match status" value="1"/>
</dbReference>
<sequence length="590" mass="62734">MDAAWLRLSHGQSGPADQVRRVDAPNCQLTVLGFSGVTNAELASVARRVGRGELDALSCIGGSCVVIAVGPDDAFVTGDLAGQRVVFYTHTADHGLLLGSQSSQLAELTGRVVAADWLATYLTVPQASDLWWTGSPWRDVHALRPGWVLRLPRSGEVESWPLIELDEPQSDLSAAGAGLALALRHAVRGRVSAAAHATADLSGGLDSSTLAVLAAGATSREFSAITLEAADVEDSALATSVAEALPGLHHRWSIPDGVLPYSNLESVLVPDEPTAFAANAARSAWWLRKIAALKSDVHLSGDGGDAVLMALPSYLGDFGPGSVRQLWSHALGWAKLRNLPPHALVRAGLALRGTSYSDALRTLAVQMVTDEAAPRGWTTLVSWLGYSKVTEWLTPEARALVASRLHAHAASAHSPLVPGRFGIGDSTSWLSLIGFGRGQRLYAETAARLGVNHHAPYLDDEVILACWSVAARVRTTPEQVKPLLLEAFTGVVPASLVRRTTKGDYSGLAYQGLKRNAGFLHDLFTNSRLASCGLIDEQAVRWTIETAAVGIPIPLGAFDELVSTELWLRAQKDGSASRSRPKGEHHASTR</sequence>
<dbReference type="EMBL" id="JAXAVV010000016">
    <property type="protein sequence ID" value="MDX8053481.1"/>
    <property type="molecule type" value="Genomic_DNA"/>
</dbReference>
<dbReference type="Proteomes" id="UP001271792">
    <property type="component" value="Unassembled WGS sequence"/>
</dbReference>
<gene>
    <name evidence="6" type="ORF">SK571_29270</name>
</gene>
<feature type="domain" description="Asparagine synthetase" evidence="5">
    <location>
        <begin position="180"/>
        <end position="546"/>
    </location>
</feature>
<accession>A0ABU4TYT7</accession>
<evidence type="ECO:0000313" key="6">
    <source>
        <dbReference type="EMBL" id="MDX8053481.1"/>
    </source>
</evidence>
<organism evidence="6 7">
    <name type="scientific">Lentzea kristufekii</name>
    <dbReference type="NCBI Taxonomy" id="3095430"/>
    <lineage>
        <taxon>Bacteria</taxon>
        <taxon>Bacillati</taxon>
        <taxon>Actinomycetota</taxon>
        <taxon>Actinomycetes</taxon>
        <taxon>Pseudonocardiales</taxon>
        <taxon>Pseudonocardiaceae</taxon>
        <taxon>Lentzea</taxon>
    </lineage>
</organism>
<reference evidence="6 7" key="1">
    <citation type="submission" date="2023-11" db="EMBL/GenBank/DDBJ databases">
        <title>Lentzea sokolovensis, sp. nov., Lentzea kristufkii, sp. nov., and Lentzea miocenensis, sp. nov., rare actinobacteria from Sokolov Coal Basin, Miocene lacustrine sediment, Czech Republic.</title>
        <authorList>
            <person name="Lara A."/>
            <person name="Kotroba L."/>
            <person name="Nouioui I."/>
            <person name="Neumann-Schaal M."/>
            <person name="Mast Y."/>
            <person name="Chronakova A."/>
        </authorList>
    </citation>
    <scope>NUCLEOTIDE SEQUENCE [LARGE SCALE GENOMIC DNA]</scope>
    <source>
        <strain evidence="6 7">BCCO 10_0798</strain>
    </source>
</reference>
<dbReference type="EC" id="6.3.5.4" evidence="2"/>
<proteinExistence type="predicted"/>
<dbReference type="PANTHER" id="PTHR43284:SF1">
    <property type="entry name" value="ASPARAGINE SYNTHETASE"/>
    <property type="match status" value="1"/>
</dbReference>
<dbReference type="RefSeq" id="WP_319987298.1">
    <property type="nucleotide sequence ID" value="NZ_JAXAVV010000016.1"/>
</dbReference>
<dbReference type="Pfam" id="PF00733">
    <property type="entry name" value="Asn_synthase"/>
    <property type="match status" value="1"/>
</dbReference>
<name>A0ABU4TYT7_9PSEU</name>
<keyword evidence="3" id="KW-0061">Asparagine biosynthesis</keyword>
<dbReference type="Gene3D" id="3.40.50.620">
    <property type="entry name" value="HUPs"/>
    <property type="match status" value="1"/>
</dbReference>
<dbReference type="InterPro" id="IPR051786">
    <property type="entry name" value="ASN_synthetase/amidase"/>
</dbReference>
<comment type="caution">
    <text evidence="6">The sequence shown here is derived from an EMBL/GenBank/DDBJ whole genome shotgun (WGS) entry which is preliminary data.</text>
</comment>
<dbReference type="SUPFAM" id="SSF52402">
    <property type="entry name" value="Adenine nucleotide alpha hydrolases-like"/>
    <property type="match status" value="1"/>
</dbReference>
<dbReference type="InterPro" id="IPR014729">
    <property type="entry name" value="Rossmann-like_a/b/a_fold"/>
</dbReference>
<comment type="pathway">
    <text evidence="1">Amino-acid biosynthesis; L-asparagine biosynthesis; L-asparagine from L-aspartate (L-Gln route): step 1/1.</text>
</comment>
<protein>
    <recommendedName>
        <fullName evidence="2">asparagine synthase (glutamine-hydrolyzing)</fullName>
        <ecNumber evidence="2">6.3.5.4</ecNumber>
    </recommendedName>
</protein>